<keyword evidence="7 8" id="KW-1015">Disulfide bond</keyword>
<protein>
    <submittedName>
        <fullName evidence="14">Papilin</fullName>
    </submittedName>
</protein>
<dbReference type="PROSITE" id="PS00280">
    <property type="entry name" value="BPTI_KUNITZ_1"/>
    <property type="match status" value="7"/>
</dbReference>
<feature type="compositionally biased region" description="Basic and acidic residues" evidence="9">
    <location>
        <begin position="2456"/>
        <end position="2467"/>
    </location>
</feature>
<evidence type="ECO:0000313" key="14">
    <source>
        <dbReference type="EMBL" id="ODM97201.1"/>
    </source>
</evidence>
<keyword evidence="6" id="KW-0722">Serine protease inhibitor</keyword>
<dbReference type="SUPFAM" id="SSF82895">
    <property type="entry name" value="TSP-1 type 1 repeat"/>
    <property type="match status" value="4"/>
</dbReference>
<accession>A0A1D2MW91</accession>
<dbReference type="GO" id="GO:0030198">
    <property type="term" value="P:extracellular matrix organization"/>
    <property type="evidence" value="ECO:0007669"/>
    <property type="project" value="InterPro"/>
</dbReference>
<feature type="compositionally biased region" description="Basic and acidic residues" evidence="9">
    <location>
        <begin position="1939"/>
        <end position="1989"/>
    </location>
</feature>
<feature type="domain" description="WAP" evidence="13">
    <location>
        <begin position="2291"/>
        <end position="2341"/>
    </location>
</feature>
<dbReference type="GO" id="GO:0004867">
    <property type="term" value="F:serine-type endopeptidase inhibitor activity"/>
    <property type="evidence" value="ECO:0007669"/>
    <property type="project" value="UniProtKB-KW"/>
</dbReference>
<dbReference type="FunFam" id="2.60.120.830:FF:000001">
    <property type="entry name" value="A disintegrin and metalloproteinase with thrombospondin motifs 1"/>
    <property type="match status" value="1"/>
</dbReference>
<feature type="domain" description="BPTI/Kunitz inhibitor" evidence="10">
    <location>
        <begin position="1676"/>
        <end position="1726"/>
    </location>
</feature>
<dbReference type="CDD" id="cd00109">
    <property type="entry name" value="Kunitz-type"/>
    <property type="match status" value="7"/>
</dbReference>
<dbReference type="InterPro" id="IPR000884">
    <property type="entry name" value="TSP1_rpt"/>
</dbReference>
<dbReference type="InterPro" id="IPR013273">
    <property type="entry name" value="ADAMTS/ADAMTS-like"/>
</dbReference>
<evidence type="ECO:0000256" key="2">
    <source>
        <dbReference type="ARBA" id="ARBA00022525"/>
    </source>
</evidence>
<evidence type="ECO:0000259" key="10">
    <source>
        <dbReference type="PROSITE" id="PS50279"/>
    </source>
</evidence>
<evidence type="ECO:0000256" key="8">
    <source>
        <dbReference type="PIRSR" id="PIRSR613273-3"/>
    </source>
</evidence>
<feature type="compositionally biased region" description="Polar residues" evidence="9">
    <location>
        <begin position="2418"/>
        <end position="2427"/>
    </location>
</feature>
<keyword evidence="3" id="KW-0646">Protease inhibitor</keyword>
<dbReference type="InterPro" id="IPR036645">
    <property type="entry name" value="Elafin-like_sf"/>
</dbReference>
<dbReference type="Pfam" id="PF13927">
    <property type="entry name" value="Ig_3"/>
    <property type="match status" value="1"/>
</dbReference>
<dbReference type="InterPro" id="IPR010294">
    <property type="entry name" value="ADAMTS_spacer1"/>
</dbReference>
<proteinExistence type="predicted"/>
<evidence type="ECO:0000256" key="7">
    <source>
        <dbReference type="ARBA" id="ARBA00023157"/>
    </source>
</evidence>
<dbReference type="PROSITE" id="PS50835">
    <property type="entry name" value="IG_LIKE"/>
    <property type="match status" value="2"/>
</dbReference>
<dbReference type="InterPro" id="IPR036179">
    <property type="entry name" value="Ig-like_dom_sf"/>
</dbReference>
<evidence type="ECO:0000256" key="3">
    <source>
        <dbReference type="ARBA" id="ARBA00022690"/>
    </source>
</evidence>
<dbReference type="SMART" id="SM00408">
    <property type="entry name" value="IGc2"/>
    <property type="match status" value="2"/>
</dbReference>
<evidence type="ECO:0000256" key="1">
    <source>
        <dbReference type="ARBA" id="ARBA00004613"/>
    </source>
</evidence>
<feature type="region of interest" description="Disordered" evidence="9">
    <location>
        <begin position="2190"/>
        <end position="2220"/>
    </location>
</feature>
<feature type="compositionally biased region" description="Acidic residues" evidence="9">
    <location>
        <begin position="820"/>
        <end position="829"/>
    </location>
</feature>
<evidence type="ECO:0000256" key="5">
    <source>
        <dbReference type="ARBA" id="ARBA00022737"/>
    </source>
</evidence>
<dbReference type="GO" id="GO:0031012">
    <property type="term" value="C:extracellular matrix"/>
    <property type="evidence" value="ECO:0007669"/>
    <property type="project" value="TreeGrafter"/>
</dbReference>
<dbReference type="PROSITE" id="PS50279">
    <property type="entry name" value="BPTI_KUNITZ_2"/>
    <property type="match status" value="10"/>
</dbReference>
<feature type="domain" description="BPTI/Kunitz inhibitor" evidence="10">
    <location>
        <begin position="1808"/>
        <end position="1863"/>
    </location>
</feature>
<feature type="disulfide bond" evidence="8">
    <location>
        <begin position="107"/>
        <end position="111"/>
    </location>
</feature>
<comment type="caution">
    <text evidence="14">The sequence shown here is derived from an EMBL/GenBank/DDBJ whole genome shotgun (WGS) entry which is preliminary data.</text>
</comment>
<comment type="subcellular location">
    <subcellularLocation>
        <location evidence="1">Secreted</location>
    </subcellularLocation>
</comment>
<feature type="compositionally biased region" description="Low complexity" evidence="9">
    <location>
        <begin position="874"/>
        <end position="883"/>
    </location>
</feature>
<feature type="region of interest" description="Disordered" evidence="9">
    <location>
        <begin position="795"/>
        <end position="1103"/>
    </location>
</feature>
<feature type="compositionally biased region" description="Low complexity" evidence="9">
    <location>
        <begin position="2566"/>
        <end position="2576"/>
    </location>
</feature>
<feature type="compositionally biased region" description="Polar residues" evidence="9">
    <location>
        <begin position="2192"/>
        <end position="2202"/>
    </location>
</feature>
<dbReference type="FunFam" id="4.10.410.10:FF:000020">
    <property type="entry name" value="Collagen, type VI, alpha 3"/>
    <property type="match status" value="4"/>
</dbReference>
<dbReference type="InterPro" id="IPR036383">
    <property type="entry name" value="TSP1_rpt_sf"/>
</dbReference>
<feature type="domain" description="BPTI/Kunitz inhibitor" evidence="10">
    <location>
        <begin position="1498"/>
        <end position="1548"/>
    </location>
</feature>
<dbReference type="GO" id="GO:0006508">
    <property type="term" value="P:proteolysis"/>
    <property type="evidence" value="ECO:0007669"/>
    <property type="project" value="TreeGrafter"/>
</dbReference>
<feature type="domain" description="BPTI/Kunitz inhibitor" evidence="10">
    <location>
        <begin position="1616"/>
        <end position="1666"/>
    </location>
</feature>
<dbReference type="Gene3D" id="2.20.100.10">
    <property type="entry name" value="Thrombospondin type-1 (TSP1) repeat"/>
    <property type="match status" value="4"/>
</dbReference>
<dbReference type="InterPro" id="IPR007110">
    <property type="entry name" value="Ig-like_dom"/>
</dbReference>
<feature type="domain" description="Ig-like" evidence="11">
    <location>
        <begin position="2347"/>
        <end position="2458"/>
    </location>
</feature>
<feature type="compositionally biased region" description="Low complexity" evidence="9">
    <location>
        <begin position="893"/>
        <end position="1029"/>
    </location>
</feature>
<dbReference type="Pfam" id="PF07679">
    <property type="entry name" value="I-set"/>
    <property type="match status" value="1"/>
</dbReference>
<dbReference type="SUPFAM" id="SSF48726">
    <property type="entry name" value="Immunoglobulin"/>
    <property type="match status" value="3"/>
</dbReference>
<feature type="compositionally biased region" description="Low complexity" evidence="9">
    <location>
        <begin position="854"/>
        <end position="866"/>
    </location>
</feature>
<feature type="domain" description="BPTI/Kunitz inhibitor" evidence="10">
    <location>
        <begin position="2000"/>
        <end position="2050"/>
    </location>
</feature>
<dbReference type="Gene3D" id="2.60.120.830">
    <property type="match status" value="1"/>
</dbReference>
<feature type="disulfide bond" evidence="8">
    <location>
        <begin position="96"/>
        <end position="126"/>
    </location>
</feature>
<dbReference type="EMBL" id="LJIJ01000463">
    <property type="protein sequence ID" value="ODM97201.1"/>
    <property type="molecule type" value="Genomic_DNA"/>
</dbReference>
<keyword evidence="4" id="KW-0732">Signal</keyword>
<dbReference type="InterPro" id="IPR002223">
    <property type="entry name" value="Kunitz_BPTI"/>
</dbReference>
<dbReference type="Pfam" id="PF00014">
    <property type="entry name" value="Kunitz_BPTI"/>
    <property type="match status" value="10"/>
</dbReference>
<dbReference type="InterPro" id="IPR036880">
    <property type="entry name" value="Kunitz_BPTI_sf"/>
</dbReference>
<dbReference type="CDD" id="cd22639">
    <property type="entry name" value="Kunitz_papilin_lacunin-like"/>
    <property type="match status" value="1"/>
</dbReference>
<name>A0A1D2MW91_ORCCI</name>
<dbReference type="Pfam" id="PF05986">
    <property type="entry name" value="ADAMTS_spacer1"/>
    <property type="match status" value="1"/>
</dbReference>
<evidence type="ECO:0000259" key="13">
    <source>
        <dbReference type="PROSITE" id="PS51390"/>
    </source>
</evidence>
<feature type="domain" description="BPTI/Kunitz inhibitor" evidence="10">
    <location>
        <begin position="1737"/>
        <end position="1787"/>
    </location>
</feature>
<feature type="region of interest" description="Disordered" evidence="9">
    <location>
        <begin position="756"/>
        <end position="779"/>
    </location>
</feature>
<sequence length="2792" mass="307886">MLAFRVKKLFHQILDPFLTHSLDSPIRELLNLQDILQDSSPPKVRTKRIPHEYFDFNEIDDSAPIYVTEDGDETDKISSSGPWTDWSVPSECSRSCGGGVASQARECEGECTGPDTRYFSCNTHACSDGVIDFRADQCSAFNNVPFEGRFYTWLPYTRAPNKCELNCMPQGERFYYRHKKKVIDGTSCAQDSICVNGNCLSVGCDGILGSRKRQDKCRVCGGDGSNCNTVQGIFDSNELQVGYNDVLLIPAGATNILVRETQATNNYLAIRNTSGHYYLNGNWRIDFPREIHFASTTFHYERKPHTFFAPETIRSLGPISEAIYVVVLYQEQNPGITFEYSVPKGVVVETEDGTEYAWIYDDWGECSRDCGGGTQNRNVNCARRSSSTLNWDYVEPHLCDSNIKPETFRYCNYEVACPVRWHVSTWDDCTAPCGSNITGTQYRNVFCEQEIQGVSALVENDKCVFLLGPAPDKLRNCTSTNTEECTYWFVGGWKGCSSLCGPGYNTRVVRCISKDSLGRIVIHGDEKCVGDKPVEYEYCFLGPCEGVDWIAEGKWGECKVPSIPTCNSPTSANRGTQSREVYCSDAKGKVYEENYCHVYRKPNTTQSCELDFNPAEDPSCKYTWYATQWTDCEFQSCSERNKGKRTRRVICGTVLNDNMSMKVVEEDNCNATKTYHNEEDCEISSEEVEKNCGDEEARSRRGVWFAGPWGECSKKCGGGRRTRAVLCMVGNRATTDVKICGEDDVIFTSEDCNPGSCDDLPADEESVTEAEEETSTVTEEPCEVDDYYDEYYDEEEEPMGITSPVTGRSTRSVDASTESTTDDVTEDMTESSATEDSSGATDTPMDDITGDTQATSEEGTTATGATDEMDTEATETSVTSETTQAGTTESVATGGSTEGVSVTTPGGTETTSGGVETTTGMDTTTGGTSTAQPTTTEGSMTTTDAATTTTEEPSTTSTEPPTSTTTEEPTTTTEEQTTTTEAATTTTESITTTTAQMTTTDRDVSTTTMGATDDGMSTTTSGGSEATTTLSSITEMDGSTVSGGAVSTEPPTTLIPPPEGGYNYDYNLEGAPIQRLLGGSTDSSSTVETGATEESVSEDMDEPVTEVEYITEEDTTDSTQAIFTSPEPVTLPRCKPKKPKPKPPTNCHKSKFGCCPDNYTSAIGPFSFGCDIAKTCNETEFGCCDDGVTPAENKRKRNCKLDCKASLFGCCEDGKTVAQGNNQEGCIKDCKETEFGCCLDGKTIKKGPKGKHCPKIPCSETIYGCCPDNKTPALGANFLNCSEINLENCKANFFGCCIDGTTAALGPNEEGCPDTPPCVRTEHGCCDDGVTGAHGPNKEGCCLSSRYGCCPDNINEALGPEFEGCTCASSPYGCCPDNITPARGPGPDCGCKFTEHGCCPDGVSPASGANHEGCACSTFQFGCCPDGVTVAKGVNDQGCGCQYTEFGCCPDNRTPKNSSESCGCESSQFGCCPDGVTHARGDEFESCEDVPIKPGDVCGLDKERGSCRNFTVRWFFDMEYGGCSRFWWGGCEGNLNKFATQDECKAVCVEPEGRDACYLPTVSGPCEGYYPSWHYDPLRDRCEQFIYSGCLGNNNRFGSRQECEHSCLMPEHVDDCDQPKTEGPCRGNYTRWYYDKSSEKCELFTYGGCKGNSNNFLTEKECHQRCGKDVRMRDVCFQSRSEGPCNEKLPRWYYDGGEQRCVPFYYSGCQGNSNRFSALDECEKTCPAALLAETHGCLDPLMQGDCASYTERYYFDRYEGKCKTFIYTGCGGNSNNFVHIDDCRSKCETVVPRPVATSEDQQFSQAHCFIPPPDPQSCSNSNSPPTIRWFYNSDDGVCYQFRYYCSNSSLNNFDTRQDCEDKCGSSQDFCNLPVVQGPCSGAFQQYYYERSTDECQLFDYSGCSGNGNRFDTVTQCEQRCKKHHEPVAPEPRVDDDEEAARREDDERRRAEEERRRYDEEERRRYEDEERRRIEEERRRYDEEQAKREHDTTLVTQDDICVLPVDQGPCRAAVKSWHFDVRERKCTEFLYGGCGGNANRFESQEMCERQCGEFRGQDVCNATPDPGPCTDSQSQKWYFNTLDNACAVFVYSGCEGNGNRFSSREECESVCHSRTEIVSGNDTITGAAICRLAPDSGPCVDGFKRWYYNAEDKTCIPFVFGGCAGNLNRFKSFDTCVNFCEKALGYTYAERSNPPNREQSPPRNSAEDPSRSNSVGDPARNYYYSDDGNNNNHYNAPCDCSYVKCPYGLKPHDPTESCDCECYDPCMNHICPESWRCSVDIQAGSYVPICRSARKPGSCPNLQQPRSHHSSICDNECSSDADCSGEMKCCVHGCGSSCVVPVFHESLPVSIVAKERVLNISEGSIIEMECTARGSPRPDILWVRVDSKEEGIFRKKCHHLIQTCQITGESGRYRIVEQPTATTSNSKLQVIGPTRDDSGEYSCIADSPSSPPRLRNHLSDDPRVEQPKRSLSSGGPFNPNDVDRELSSERYEQMRDYSLVIRLVSLRDLGAYTCQAYNGLGRAASWTITLLAYGPVQVQNVDDREYLVYVVDNQGITIPTRNISRVPTTTTTHTTTTLPPPIVEEETRPQETHDSGPNYLGKMLCPPCRGSLCVVQFCPVRVIVYVPAAHDDIDGENALLAGVRDPNPVRGGGLPPPSVHWYLNGVPIDLSQSSRVRYEPPELVIGESSSSDSGVYRCDAVNDYGASHSSISVSVEGMQLHPNCTDNSFFANCKLIVKANYCTNKYYARFCCKSCTLAGSFPRTGPPQKRLRRTSESLALRSTMKSSNLLEKN</sequence>
<feature type="compositionally biased region" description="Basic and acidic residues" evidence="9">
    <location>
        <begin position="2584"/>
        <end position="2593"/>
    </location>
</feature>
<dbReference type="InterPro" id="IPR008197">
    <property type="entry name" value="WAP_dom"/>
</dbReference>
<dbReference type="GO" id="GO:0005576">
    <property type="term" value="C:extracellular region"/>
    <property type="evidence" value="ECO:0007669"/>
    <property type="project" value="UniProtKB-SubCell"/>
</dbReference>
<dbReference type="InterPro" id="IPR003598">
    <property type="entry name" value="Ig_sub2"/>
</dbReference>
<dbReference type="Gene3D" id="2.60.40.10">
    <property type="entry name" value="Immunoglobulins"/>
    <property type="match status" value="3"/>
</dbReference>
<feature type="domain" description="BPTI/Kunitz inhibitor" evidence="10">
    <location>
        <begin position="1557"/>
        <end position="1607"/>
    </location>
</feature>
<dbReference type="PROSITE" id="PS51390">
    <property type="entry name" value="WAP"/>
    <property type="match status" value="1"/>
</dbReference>
<feature type="compositionally biased region" description="Polar residues" evidence="9">
    <location>
        <begin position="1080"/>
        <end position="1094"/>
    </location>
</feature>
<dbReference type="SMART" id="SM00409">
    <property type="entry name" value="IG"/>
    <property type="match status" value="2"/>
</dbReference>
<dbReference type="PANTHER" id="PTHR13723:SF281">
    <property type="entry name" value="PAPILIN"/>
    <property type="match status" value="1"/>
</dbReference>
<evidence type="ECO:0000259" key="11">
    <source>
        <dbReference type="PROSITE" id="PS50835"/>
    </source>
</evidence>
<dbReference type="PRINTS" id="PR00759">
    <property type="entry name" value="BASICPTASE"/>
</dbReference>
<dbReference type="PRINTS" id="PR01857">
    <property type="entry name" value="ADAMTSFAMILY"/>
</dbReference>
<gene>
    <name evidence="14" type="ORF">Ocin01_09466</name>
</gene>
<dbReference type="SMART" id="SM00209">
    <property type="entry name" value="TSP1"/>
    <property type="match status" value="5"/>
</dbReference>
<dbReference type="InterPro" id="IPR013783">
    <property type="entry name" value="Ig-like_fold"/>
</dbReference>
<keyword evidence="15" id="KW-1185">Reference proteome</keyword>
<feature type="compositionally biased region" description="Acidic residues" evidence="9">
    <location>
        <begin position="760"/>
        <end position="779"/>
    </location>
</feature>
<dbReference type="OrthoDB" id="5950222at2759"/>
<feature type="domain" description="BPTI/Kunitz inhibitor" evidence="10">
    <location>
        <begin position="2129"/>
        <end position="2179"/>
    </location>
</feature>
<feature type="domain" description="PLAC" evidence="12">
    <location>
        <begin position="2719"/>
        <end position="2758"/>
    </location>
</feature>
<feature type="domain" description="BPTI/Kunitz inhibitor" evidence="10">
    <location>
        <begin position="1870"/>
        <end position="1920"/>
    </location>
</feature>
<dbReference type="PROSITE" id="PS50900">
    <property type="entry name" value="PLAC"/>
    <property type="match status" value="1"/>
</dbReference>
<keyword evidence="2" id="KW-0964">Secreted</keyword>
<dbReference type="Pfam" id="PF19030">
    <property type="entry name" value="TSP1_ADAMTS"/>
    <property type="match status" value="4"/>
</dbReference>
<dbReference type="InterPro" id="IPR010909">
    <property type="entry name" value="PLAC"/>
</dbReference>
<dbReference type="Proteomes" id="UP000094527">
    <property type="component" value="Unassembled WGS sequence"/>
</dbReference>
<feature type="region of interest" description="Disordered" evidence="9">
    <location>
        <begin position="2566"/>
        <end position="2594"/>
    </location>
</feature>
<dbReference type="Pfam" id="PF08686">
    <property type="entry name" value="PLAC"/>
    <property type="match status" value="1"/>
</dbReference>
<dbReference type="InterPro" id="IPR050439">
    <property type="entry name" value="ADAMTS_ADAMTS-like"/>
</dbReference>
<feature type="region of interest" description="Disordered" evidence="9">
    <location>
        <begin position="1926"/>
        <end position="1989"/>
    </location>
</feature>
<dbReference type="PANTHER" id="PTHR13723">
    <property type="entry name" value="ADAMTS A DISINTEGRIN AND METALLOPROTEASE WITH THROMBOSPONDIN MOTIFS PROTEASE"/>
    <property type="match status" value="1"/>
</dbReference>
<dbReference type="Gene3D" id="4.10.410.10">
    <property type="entry name" value="Pancreatic trypsin inhibitor Kunitz domain"/>
    <property type="match status" value="10"/>
</dbReference>
<evidence type="ECO:0000313" key="15">
    <source>
        <dbReference type="Proteomes" id="UP000094527"/>
    </source>
</evidence>
<dbReference type="SUPFAM" id="SSF57256">
    <property type="entry name" value="Elafin-like"/>
    <property type="match status" value="1"/>
</dbReference>
<evidence type="ECO:0000259" key="12">
    <source>
        <dbReference type="PROSITE" id="PS50900"/>
    </source>
</evidence>
<dbReference type="FunFam" id="4.10.410.10:FF:000004">
    <property type="entry name" value="Tissue factor pathway inhibitor"/>
    <property type="match status" value="1"/>
</dbReference>
<dbReference type="SMART" id="SM00217">
    <property type="entry name" value="WAP"/>
    <property type="match status" value="1"/>
</dbReference>
<evidence type="ECO:0000256" key="9">
    <source>
        <dbReference type="SAM" id="MobiDB-lite"/>
    </source>
</evidence>
<feature type="domain" description="BPTI/Kunitz inhibitor" evidence="10">
    <location>
        <begin position="2059"/>
        <end position="2110"/>
    </location>
</feature>
<keyword evidence="5" id="KW-0677">Repeat</keyword>
<dbReference type="PROSITE" id="PS50092">
    <property type="entry name" value="TSP1"/>
    <property type="match status" value="4"/>
</dbReference>
<dbReference type="InterPro" id="IPR013098">
    <property type="entry name" value="Ig_I-set"/>
</dbReference>
<dbReference type="CDD" id="cd00199">
    <property type="entry name" value="WAP"/>
    <property type="match status" value="1"/>
</dbReference>
<feature type="region of interest" description="Disordered" evidence="9">
    <location>
        <begin position="2417"/>
        <end position="2482"/>
    </location>
</feature>
<reference evidence="14 15" key="1">
    <citation type="journal article" date="2016" name="Genome Biol. Evol.">
        <title>Gene Family Evolution Reflects Adaptation to Soil Environmental Stressors in the Genome of the Collembolan Orchesella cincta.</title>
        <authorList>
            <person name="Faddeeva-Vakhrusheva A."/>
            <person name="Derks M.F."/>
            <person name="Anvar S.Y."/>
            <person name="Agamennone V."/>
            <person name="Suring W."/>
            <person name="Smit S."/>
            <person name="van Straalen N.M."/>
            <person name="Roelofs D."/>
        </authorList>
    </citation>
    <scope>NUCLEOTIDE SEQUENCE [LARGE SCALE GENOMIC DNA]</scope>
    <source>
        <tissue evidence="14">Mixed pool</tissue>
    </source>
</reference>
<dbReference type="OMA" id="IVMLVQD"/>
<dbReference type="GO" id="GO:0004222">
    <property type="term" value="F:metalloendopeptidase activity"/>
    <property type="evidence" value="ECO:0007669"/>
    <property type="project" value="TreeGrafter"/>
</dbReference>
<feature type="compositionally biased region" description="Polar residues" evidence="9">
    <location>
        <begin position="1030"/>
        <end position="1042"/>
    </location>
</feature>
<feature type="disulfide bond" evidence="8">
    <location>
        <begin position="92"/>
        <end position="121"/>
    </location>
</feature>
<dbReference type="SMART" id="SM00131">
    <property type="entry name" value="KU"/>
    <property type="match status" value="10"/>
</dbReference>
<dbReference type="InterPro" id="IPR020901">
    <property type="entry name" value="Prtase_inh_Kunz-CS"/>
</dbReference>
<dbReference type="STRING" id="48709.A0A1D2MW91"/>
<evidence type="ECO:0000256" key="6">
    <source>
        <dbReference type="ARBA" id="ARBA00022900"/>
    </source>
</evidence>
<organism evidence="14 15">
    <name type="scientific">Orchesella cincta</name>
    <name type="common">Springtail</name>
    <name type="synonym">Podura cincta</name>
    <dbReference type="NCBI Taxonomy" id="48709"/>
    <lineage>
        <taxon>Eukaryota</taxon>
        <taxon>Metazoa</taxon>
        <taxon>Ecdysozoa</taxon>
        <taxon>Arthropoda</taxon>
        <taxon>Hexapoda</taxon>
        <taxon>Collembola</taxon>
        <taxon>Entomobryomorpha</taxon>
        <taxon>Entomobryoidea</taxon>
        <taxon>Orchesellidae</taxon>
        <taxon>Orchesellinae</taxon>
        <taxon>Orchesella</taxon>
    </lineage>
</organism>
<evidence type="ECO:0000256" key="4">
    <source>
        <dbReference type="ARBA" id="ARBA00022729"/>
    </source>
</evidence>
<dbReference type="InterPro" id="IPR003599">
    <property type="entry name" value="Ig_sub"/>
</dbReference>
<feature type="domain" description="Ig-like" evidence="11">
    <location>
        <begin position="2618"/>
        <end position="2713"/>
    </location>
</feature>
<dbReference type="SUPFAM" id="SSF57362">
    <property type="entry name" value="BPTI-like"/>
    <property type="match status" value="10"/>
</dbReference>